<sequence length="365" mass="39886">MVLSGEVIQSYLSKSDCIDGMDAWSLVMQRQHPLTWYKSYFSAPNGDGPLALGMGSMGKGQVWINGQSIGRYWIASANGEVINLISPSRIASMEWTRGSLVMQRQHPLTWYKSYFIAPNGDGPLALGMGSMGKGSSMDQWASIGRYWIASANVFLTFVLQQLGATNSVMNLGIGSVFSSMNLKHVQQCCFNLCCSLLFVHVGLKGEAVNLISPSRIASVEWTRGSLVMQRQHPLTWYKSYFSAPNGDGPLALGMGSMGKGQVWINGQSIGRYWIASANGKKRLNLVEMVLSGEAVNLISPSRIASVEWTRGSLVMQRQHPLTWYKSYFSAPNGDGPLALGMGSMGKGQVWINGQSIGRYWIASAN</sequence>
<dbReference type="OrthoDB" id="1657402at2759"/>
<dbReference type="PANTHER" id="PTHR23421">
    <property type="entry name" value="BETA-GALACTOSIDASE RELATED"/>
    <property type="match status" value="1"/>
</dbReference>
<evidence type="ECO:0000256" key="1">
    <source>
        <dbReference type="ARBA" id="ARBA00022801"/>
    </source>
</evidence>
<feature type="non-terminal residue" evidence="4">
    <location>
        <position position="365"/>
    </location>
</feature>
<feature type="domain" description="Beta-galactosidase galactose-binding" evidence="3">
    <location>
        <begin position="34"/>
        <end position="75"/>
    </location>
</feature>
<evidence type="ECO:0000259" key="3">
    <source>
        <dbReference type="Pfam" id="PF21467"/>
    </source>
</evidence>
<dbReference type="InterPro" id="IPR001944">
    <property type="entry name" value="Glycoside_Hdrlase_35"/>
</dbReference>
<dbReference type="Pfam" id="PF21467">
    <property type="entry name" value="BetaGal_gal-bd"/>
    <property type="match status" value="3"/>
</dbReference>
<reference evidence="4 5" key="1">
    <citation type="submission" date="2020-10" db="EMBL/GenBank/DDBJ databases">
        <title>The Coptis chinensis genome and diversification of protoberbering-type alkaloids.</title>
        <authorList>
            <person name="Wang B."/>
            <person name="Shu S."/>
            <person name="Song C."/>
            <person name="Liu Y."/>
        </authorList>
    </citation>
    <scope>NUCLEOTIDE SEQUENCE [LARGE SCALE GENOMIC DNA]</scope>
    <source>
        <strain evidence="4">HL-2020</strain>
        <tissue evidence="4">Leaf</tissue>
    </source>
</reference>
<evidence type="ECO:0000313" key="4">
    <source>
        <dbReference type="EMBL" id="KAF9622072.1"/>
    </source>
</evidence>
<protein>
    <recommendedName>
        <fullName evidence="3">Beta-galactosidase galactose-binding domain-containing protein</fullName>
    </recommendedName>
</protein>
<keyword evidence="2" id="KW-0326">Glycosidase</keyword>
<dbReference type="GO" id="GO:0005975">
    <property type="term" value="P:carbohydrate metabolic process"/>
    <property type="evidence" value="ECO:0007669"/>
    <property type="project" value="InterPro"/>
</dbReference>
<name>A0A835MA51_9MAGN</name>
<keyword evidence="1" id="KW-0378">Hydrolase</keyword>
<proteinExistence type="predicted"/>
<keyword evidence="5" id="KW-1185">Reference proteome</keyword>
<dbReference type="InterPro" id="IPR048913">
    <property type="entry name" value="BetaGal_gal-bd"/>
</dbReference>
<dbReference type="AlphaFoldDB" id="A0A835MA51"/>
<feature type="domain" description="Beta-galactosidase galactose-binding" evidence="3">
    <location>
        <begin position="234"/>
        <end position="275"/>
    </location>
</feature>
<dbReference type="SUPFAM" id="SSF49785">
    <property type="entry name" value="Galactose-binding domain-like"/>
    <property type="match status" value="3"/>
</dbReference>
<evidence type="ECO:0000256" key="2">
    <source>
        <dbReference type="ARBA" id="ARBA00023295"/>
    </source>
</evidence>
<dbReference type="GO" id="GO:0004553">
    <property type="term" value="F:hydrolase activity, hydrolyzing O-glycosyl compounds"/>
    <property type="evidence" value="ECO:0007669"/>
    <property type="project" value="InterPro"/>
</dbReference>
<dbReference type="InterPro" id="IPR008979">
    <property type="entry name" value="Galactose-bd-like_sf"/>
</dbReference>
<feature type="domain" description="Beta-galactosidase galactose-binding" evidence="3">
    <location>
        <begin position="321"/>
        <end position="361"/>
    </location>
</feature>
<comment type="caution">
    <text evidence="4">The sequence shown here is derived from an EMBL/GenBank/DDBJ whole genome shotgun (WGS) entry which is preliminary data.</text>
</comment>
<accession>A0A835MA51</accession>
<dbReference type="PRINTS" id="PR00742">
    <property type="entry name" value="GLHYDRLASE35"/>
</dbReference>
<gene>
    <name evidence="4" type="ORF">IFM89_029356</name>
</gene>
<dbReference type="EMBL" id="JADFTS010000002">
    <property type="protein sequence ID" value="KAF9622072.1"/>
    <property type="molecule type" value="Genomic_DNA"/>
</dbReference>
<organism evidence="4 5">
    <name type="scientific">Coptis chinensis</name>
    <dbReference type="NCBI Taxonomy" id="261450"/>
    <lineage>
        <taxon>Eukaryota</taxon>
        <taxon>Viridiplantae</taxon>
        <taxon>Streptophyta</taxon>
        <taxon>Embryophyta</taxon>
        <taxon>Tracheophyta</taxon>
        <taxon>Spermatophyta</taxon>
        <taxon>Magnoliopsida</taxon>
        <taxon>Ranunculales</taxon>
        <taxon>Ranunculaceae</taxon>
        <taxon>Coptidoideae</taxon>
        <taxon>Coptis</taxon>
    </lineage>
</organism>
<dbReference type="Proteomes" id="UP000631114">
    <property type="component" value="Unassembled WGS sequence"/>
</dbReference>
<evidence type="ECO:0000313" key="5">
    <source>
        <dbReference type="Proteomes" id="UP000631114"/>
    </source>
</evidence>
<dbReference type="Gene3D" id="2.60.120.260">
    <property type="entry name" value="Galactose-binding domain-like"/>
    <property type="match status" value="3"/>
</dbReference>